<dbReference type="Pfam" id="PF00169">
    <property type="entry name" value="PH"/>
    <property type="match status" value="1"/>
</dbReference>
<evidence type="ECO:0000256" key="1">
    <source>
        <dbReference type="SAM" id="MobiDB-lite"/>
    </source>
</evidence>
<feature type="domain" description="PH" evidence="2">
    <location>
        <begin position="715"/>
        <end position="831"/>
    </location>
</feature>
<dbReference type="Gene3D" id="1.10.510.10">
    <property type="entry name" value="Transferase(Phosphotransferase) domain 1"/>
    <property type="match status" value="1"/>
</dbReference>
<dbReference type="PROSITE" id="PS00108">
    <property type="entry name" value="PROTEIN_KINASE_ST"/>
    <property type="match status" value="1"/>
</dbReference>
<evidence type="ECO:0000313" key="4">
    <source>
        <dbReference type="EMBL" id="CAK0887897.1"/>
    </source>
</evidence>
<feature type="compositionally biased region" description="Low complexity" evidence="1">
    <location>
        <begin position="147"/>
        <end position="159"/>
    </location>
</feature>
<dbReference type="CDD" id="cd00180">
    <property type="entry name" value="PKc"/>
    <property type="match status" value="1"/>
</dbReference>
<dbReference type="Gene3D" id="3.30.200.20">
    <property type="entry name" value="Phosphorylase Kinase, domain 1"/>
    <property type="match status" value="1"/>
</dbReference>
<dbReference type="Gene3D" id="2.30.29.30">
    <property type="entry name" value="Pleckstrin-homology domain (PH domain)/Phosphotyrosine-binding domain (PTB)"/>
    <property type="match status" value="2"/>
</dbReference>
<accession>A0ABN9WMQ6</accession>
<sequence length="833" mass="90128">MVSARRPLARSEASPLGGRSVGRPSARASAPPGLGEPRAAPGLGVAGQLLLARGTGWAGSGGAPAKGSAGVSSAGPPAAAPKSSVVAALLEGAAGPPPGVVERRGSEGAAGPPPGVVDRRGSLRAPAEQTPPQTGRGQGPAPPQAPAPAADRAPTEPRAGGAAVRPLAQPKPKAASTKAPSEGAGPRAGGAGPGASEPSSARGAQRPCGPRGTQLVLGRYRMDMTEDGFMGEGTSSTCRKGVDTQTEKTVAIKTYKARKNDKVALVKFLRQIEVLQELSRPFETPADPELWSQELAQTIPAQVFMQLLDYSRDARGQPGPDTADGQLYVVTEIAQYSLQDYLKTQREEGRPLSKETIRSLVRSIILVTASLHAKGLVHLDLKPENLMIFNGVLKLIDVDGCIKIGSAISIDDDSLSFSPLYCSPEWANFLIDGEEVEPSLTASPALDVWSVGMTVVELVTRDPVLKLQYSCFFQHGRDRDEARFLFFDWLATLQKPPVPRQIREHDAALSQLLSDSLLACDPKNRRTLAKCLGHPYLAGLGTHCPLVPAGPEEALPGVLAHRRFREEDTSERHVLKGLLLKLNNNGDPKDATHWRQRDVWMSSTGALCYFSVKDNKRLKLIDAPLLHAATVSRFVCGDTEHEHAFQICTPDQNLVFAAESEDECAKWIEACERVKNDAMRTMRFGGGVAQELRKYRLKVRNRRKPVDEDAAEGYKPKLKGFLWKLNSDGDVDAERDWLRREMWLSQNGSLVYWSAKEERELVYYTAPDVATATVEAVSEGSSTCPPGSWRFQVQLAPSDRDADLEMRPGEFAAESREEREAWLREFECFASGA</sequence>
<dbReference type="SMART" id="SM00220">
    <property type="entry name" value="S_TKc"/>
    <property type="match status" value="1"/>
</dbReference>
<dbReference type="InterPro" id="IPR008271">
    <property type="entry name" value="Ser/Thr_kinase_AS"/>
</dbReference>
<evidence type="ECO:0000313" key="5">
    <source>
        <dbReference type="Proteomes" id="UP001189429"/>
    </source>
</evidence>
<reference evidence="4" key="1">
    <citation type="submission" date="2023-10" db="EMBL/GenBank/DDBJ databases">
        <authorList>
            <person name="Chen Y."/>
            <person name="Shah S."/>
            <person name="Dougan E. K."/>
            <person name="Thang M."/>
            <person name="Chan C."/>
        </authorList>
    </citation>
    <scope>NUCLEOTIDE SEQUENCE [LARGE SCALE GENOMIC DNA]</scope>
</reference>
<dbReference type="CDD" id="cd00821">
    <property type="entry name" value="PH"/>
    <property type="match status" value="2"/>
</dbReference>
<feature type="domain" description="PH" evidence="2">
    <location>
        <begin position="572"/>
        <end position="676"/>
    </location>
</feature>
<comment type="caution">
    <text evidence="4">The sequence shown here is derived from an EMBL/GenBank/DDBJ whole genome shotgun (WGS) entry which is preliminary data.</text>
</comment>
<dbReference type="SUPFAM" id="SSF50729">
    <property type="entry name" value="PH domain-like"/>
    <property type="match status" value="2"/>
</dbReference>
<feature type="region of interest" description="Disordered" evidence="1">
    <location>
        <begin position="1"/>
        <end position="41"/>
    </location>
</feature>
<dbReference type="Proteomes" id="UP001189429">
    <property type="component" value="Unassembled WGS sequence"/>
</dbReference>
<dbReference type="PANTHER" id="PTHR44167:SF18">
    <property type="entry name" value="PROTEIN KINASE DOMAIN-CONTAINING PROTEIN"/>
    <property type="match status" value="1"/>
</dbReference>
<dbReference type="InterPro" id="IPR011009">
    <property type="entry name" value="Kinase-like_dom_sf"/>
</dbReference>
<dbReference type="SMART" id="SM00233">
    <property type="entry name" value="PH"/>
    <property type="match status" value="2"/>
</dbReference>
<evidence type="ECO:0008006" key="6">
    <source>
        <dbReference type="Google" id="ProtNLM"/>
    </source>
</evidence>
<dbReference type="SUPFAM" id="SSF56112">
    <property type="entry name" value="Protein kinase-like (PK-like)"/>
    <property type="match status" value="1"/>
</dbReference>
<protein>
    <recommendedName>
        <fullName evidence="6">Aurora kinase</fullName>
    </recommendedName>
</protein>
<dbReference type="PROSITE" id="PS50011">
    <property type="entry name" value="PROTEIN_KINASE_DOM"/>
    <property type="match status" value="1"/>
</dbReference>
<dbReference type="PANTHER" id="PTHR44167">
    <property type="entry name" value="OVARIAN-SPECIFIC SERINE/THREONINE-PROTEIN KINASE LOK-RELATED"/>
    <property type="match status" value="1"/>
</dbReference>
<gene>
    <name evidence="4" type="ORF">PCOR1329_LOCUS68816</name>
</gene>
<dbReference type="EMBL" id="CAUYUJ010018997">
    <property type="protein sequence ID" value="CAK0887897.1"/>
    <property type="molecule type" value="Genomic_DNA"/>
</dbReference>
<dbReference type="Pfam" id="PF00069">
    <property type="entry name" value="Pkinase"/>
    <property type="match status" value="1"/>
</dbReference>
<dbReference type="InterPro" id="IPR001849">
    <property type="entry name" value="PH_domain"/>
</dbReference>
<dbReference type="InterPro" id="IPR011993">
    <property type="entry name" value="PH-like_dom_sf"/>
</dbReference>
<proteinExistence type="predicted"/>
<evidence type="ECO:0000259" key="2">
    <source>
        <dbReference type="PROSITE" id="PS50003"/>
    </source>
</evidence>
<feature type="compositionally biased region" description="Low complexity" evidence="1">
    <location>
        <begin position="65"/>
        <end position="94"/>
    </location>
</feature>
<feature type="region of interest" description="Disordered" evidence="1">
    <location>
        <begin position="54"/>
        <end position="213"/>
    </location>
</feature>
<name>A0ABN9WMQ6_9DINO</name>
<organism evidence="4 5">
    <name type="scientific">Prorocentrum cordatum</name>
    <dbReference type="NCBI Taxonomy" id="2364126"/>
    <lineage>
        <taxon>Eukaryota</taxon>
        <taxon>Sar</taxon>
        <taxon>Alveolata</taxon>
        <taxon>Dinophyceae</taxon>
        <taxon>Prorocentrales</taxon>
        <taxon>Prorocentraceae</taxon>
        <taxon>Prorocentrum</taxon>
    </lineage>
</organism>
<feature type="compositionally biased region" description="Low complexity" evidence="1">
    <location>
        <begin position="194"/>
        <end position="204"/>
    </location>
</feature>
<feature type="domain" description="Protein kinase" evidence="3">
    <location>
        <begin position="224"/>
        <end position="537"/>
    </location>
</feature>
<dbReference type="PROSITE" id="PS50003">
    <property type="entry name" value="PH_DOMAIN"/>
    <property type="match status" value="2"/>
</dbReference>
<keyword evidence="5" id="KW-1185">Reference proteome</keyword>
<evidence type="ECO:0000259" key="3">
    <source>
        <dbReference type="PROSITE" id="PS50011"/>
    </source>
</evidence>
<dbReference type="InterPro" id="IPR000719">
    <property type="entry name" value="Prot_kinase_dom"/>
</dbReference>